<dbReference type="GO" id="GO:0008270">
    <property type="term" value="F:zinc ion binding"/>
    <property type="evidence" value="ECO:0007669"/>
    <property type="project" value="InterPro"/>
</dbReference>
<proteinExistence type="inferred from homology"/>
<name>A0A1G2C7A1_9BACT</name>
<dbReference type="GO" id="GO:0004132">
    <property type="term" value="F:dCMP deaminase activity"/>
    <property type="evidence" value="ECO:0007669"/>
    <property type="project" value="TreeGrafter"/>
</dbReference>
<dbReference type="InterPro" id="IPR016193">
    <property type="entry name" value="Cytidine_deaminase-like"/>
</dbReference>
<dbReference type="SUPFAM" id="SSF53927">
    <property type="entry name" value="Cytidine deaminase-like"/>
    <property type="match status" value="1"/>
</dbReference>
<dbReference type="AlphaFoldDB" id="A0A1G2C7A1"/>
<evidence type="ECO:0000313" key="6">
    <source>
        <dbReference type="EMBL" id="OGY97255.1"/>
    </source>
</evidence>
<dbReference type="PROSITE" id="PS00903">
    <property type="entry name" value="CYT_DCMP_DEAMINASES_1"/>
    <property type="match status" value="1"/>
</dbReference>
<dbReference type="InterPro" id="IPR002125">
    <property type="entry name" value="CMP_dCMP_dom"/>
</dbReference>
<comment type="caution">
    <text evidence="6">The sequence shown here is derived from an EMBL/GenBank/DDBJ whole genome shotgun (WGS) entry which is preliminary data.</text>
</comment>
<organism evidence="6 7">
    <name type="scientific">Candidatus Liptonbacteria bacterium GWC1_60_9</name>
    <dbReference type="NCBI Taxonomy" id="1798645"/>
    <lineage>
        <taxon>Bacteria</taxon>
        <taxon>Candidatus Liptoniibacteriota</taxon>
    </lineage>
</organism>
<keyword evidence="3" id="KW-0378">Hydrolase</keyword>
<keyword evidence="4" id="KW-0862">Zinc</keyword>
<dbReference type="Pfam" id="PF00383">
    <property type="entry name" value="dCMP_cyt_deam_1"/>
    <property type="match status" value="1"/>
</dbReference>
<evidence type="ECO:0000259" key="5">
    <source>
        <dbReference type="PROSITE" id="PS51747"/>
    </source>
</evidence>
<accession>A0A1G2C7A1</accession>
<dbReference type="InterPro" id="IPR015517">
    <property type="entry name" value="dCMP_deaminase-rel"/>
</dbReference>
<evidence type="ECO:0000256" key="4">
    <source>
        <dbReference type="ARBA" id="ARBA00022833"/>
    </source>
</evidence>
<dbReference type="GO" id="GO:0005737">
    <property type="term" value="C:cytoplasm"/>
    <property type="evidence" value="ECO:0007669"/>
    <property type="project" value="TreeGrafter"/>
</dbReference>
<reference evidence="6 7" key="1">
    <citation type="journal article" date="2016" name="Nat. Commun.">
        <title>Thousands of microbial genomes shed light on interconnected biogeochemical processes in an aquifer system.</title>
        <authorList>
            <person name="Anantharaman K."/>
            <person name="Brown C.T."/>
            <person name="Hug L.A."/>
            <person name="Sharon I."/>
            <person name="Castelle C.J."/>
            <person name="Probst A.J."/>
            <person name="Thomas B.C."/>
            <person name="Singh A."/>
            <person name="Wilkins M.J."/>
            <person name="Karaoz U."/>
            <person name="Brodie E.L."/>
            <person name="Williams K.H."/>
            <person name="Hubbard S.S."/>
            <person name="Banfield J.F."/>
        </authorList>
    </citation>
    <scope>NUCLEOTIDE SEQUENCE [LARGE SCALE GENOMIC DNA]</scope>
</reference>
<evidence type="ECO:0000256" key="1">
    <source>
        <dbReference type="ARBA" id="ARBA00006576"/>
    </source>
</evidence>
<evidence type="ECO:0000256" key="3">
    <source>
        <dbReference type="ARBA" id="ARBA00022801"/>
    </source>
</evidence>
<dbReference type="Proteomes" id="UP000176349">
    <property type="component" value="Unassembled WGS sequence"/>
</dbReference>
<dbReference type="PANTHER" id="PTHR11086:SF18">
    <property type="entry name" value="DEOXYCYTIDYLATE DEAMINASE"/>
    <property type="match status" value="1"/>
</dbReference>
<dbReference type="PANTHER" id="PTHR11086">
    <property type="entry name" value="DEOXYCYTIDYLATE DEAMINASE-RELATED"/>
    <property type="match status" value="1"/>
</dbReference>
<dbReference type="Gene3D" id="3.40.140.10">
    <property type="entry name" value="Cytidine Deaminase, domain 2"/>
    <property type="match status" value="1"/>
</dbReference>
<evidence type="ECO:0000313" key="7">
    <source>
        <dbReference type="Proteomes" id="UP000176349"/>
    </source>
</evidence>
<dbReference type="InterPro" id="IPR016192">
    <property type="entry name" value="APOBEC/CMP_deaminase_Zn-bd"/>
</dbReference>
<gene>
    <name evidence="6" type="ORF">A2128_02345</name>
</gene>
<dbReference type="PROSITE" id="PS51747">
    <property type="entry name" value="CYT_DCMP_DEAMINASES_2"/>
    <property type="match status" value="1"/>
</dbReference>
<sequence>MAKVRKAKSGERKAERPNWDEFFIIQALFYSTRGTCDRLHTACVLVKDKIIVGAGYNGSLPGEPHCDDVGHLMAGGHCVRTMHAEANAIRNCKDQAALAGATAYVIHTPCLLCLKALISYGVSRIVFTSPYDNTSYQWSEDEGLKTFVESLKHNKAISIEFLRINFVKLLQKFIDRLQGPGGALERLPKIGIR</sequence>
<evidence type="ECO:0000256" key="2">
    <source>
        <dbReference type="ARBA" id="ARBA00022723"/>
    </source>
</evidence>
<keyword evidence="2" id="KW-0479">Metal-binding</keyword>
<feature type="domain" description="CMP/dCMP-type deaminase" evidence="5">
    <location>
        <begin position="18"/>
        <end position="139"/>
    </location>
</feature>
<protein>
    <recommendedName>
        <fullName evidence="5">CMP/dCMP-type deaminase domain-containing protein</fullName>
    </recommendedName>
</protein>
<comment type="similarity">
    <text evidence="1">Belongs to the cytidine and deoxycytidylate deaminase family.</text>
</comment>
<dbReference type="EMBL" id="MHKV01000017">
    <property type="protein sequence ID" value="OGY97255.1"/>
    <property type="molecule type" value="Genomic_DNA"/>
</dbReference>